<dbReference type="SUPFAM" id="SSF55729">
    <property type="entry name" value="Acyl-CoA N-acyltransferases (Nat)"/>
    <property type="match status" value="1"/>
</dbReference>
<evidence type="ECO:0000313" key="3">
    <source>
        <dbReference type="Proteomes" id="UP001597196"/>
    </source>
</evidence>
<reference evidence="3" key="1">
    <citation type="journal article" date="2019" name="Int. J. Syst. Evol. Microbiol.">
        <title>The Global Catalogue of Microorganisms (GCM) 10K type strain sequencing project: providing services to taxonomists for standard genome sequencing and annotation.</title>
        <authorList>
            <consortium name="The Broad Institute Genomics Platform"/>
            <consortium name="The Broad Institute Genome Sequencing Center for Infectious Disease"/>
            <person name="Wu L."/>
            <person name="Ma J."/>
        </authorList>
    </citation>
    <scope>NUCLEOTIDE SEQUENCE [LARGE SCALE GENOMIC DNA]</scope>
    <source>
        <strain evidence="3">CCM 8980</strain>
    </source>
</reference>
<keyword evidence="2" id="KW-0012">Acyltransferase</keyword>
<evidence type="ECO:0000259" key="1">
    <source>
        <dbReference type="PROSITE" id="PS51186"/>
    </source>
</evidence>
<dbReference type="EC" id="2.3.1.-" evidence="2"/>
<dbReference type="CDD" id="cd04301">
    <property type="entry name" value="NAT_SF"/>
    <property type="match status" value="1"/>
</dbReference>
<dbReference type="EMBL" id="JBHTOC010000015">
    <property type="protein sequence ID" value="MFD1430630.1"/>
    <property type="molecule type" value="Genomic_DNA"/>
</dbReference>
<dbReference type="Gene3D" id="3.40.630.30">
    <property type="match status" value="1"/>
</dbReference>
<gene>
    <name evidence="2" type="ORF">ACFQ4P_10300</name>
</gene>
<feature type="domain" description="N-acetyltransferase" evidence="1">
    <location>
        <begin position="2"/>
        <end position="160"/>
    </location>
</feature>
<name>A0ABW4CIB6_9LACO</name>
<dbReference type="InterPro" id="IPR000182">
    <property type="entry name" value="GNAT_dom"/>
</dbReference>
<protein>
    <submittedName>
        <fullName evidence="2">GNAT family N-acetyltransferase</fullName>
        <ecNumber evidence="2">2.3.1.-</ecNumber>
    </submittedName>
</protein>
<organism evidence="2 3">
    <name type="scientific">Lacticaseibacillus mingshuiensis</name>
    <dbReference type="NCBI Taxonomy" id="2799574"/>
    <lineage>
        <taxon>Bacteria</taxon>
        <taxon>Bacillati</taxon>
        <taxon>Bacillota</taxon>
        <taxon>Bacilli</taxon>
        <taxon>Lactobacillales</taxon>
        <taxon>Lactobacillaceae</taxon>
        <taxon>Lacticaseibacillus</taxon>
    </lineage>
</organism>
<comment type="caution">
    <text evidence="2">The sequence shown here is derived from an EMBL/GenBank/DDBJ whole genome shotgun (WGS) entry which is preliminary data.</text>
</comment>
<dbReference type="Pfam" id="PF00583">
    <property type="entry name" value="Acetyltransf_1"/>
    <property type="match status" value="1"/>
</dbReference>
<dbReference type="PROSITE" id="PS51186">
    <property type="entry name" value="GNAT"/>
    <property type="match status" value="1"/>
</dbReference>
<evidence type="ECO:0000313" key="2">
    <source>
        <dbReference type="EMBL" id="MFD1430630.1"/>
    </source>
</evidence>
<dbReference type="GO" id="GO:0016746">
    <property type="term" value="F:acyltransferase activity"/>
    <property type="evidence" value="ECO:0007669"/>
    <property type="project" value="UniProtKB-KW"/>
</dbReference>
<dbReference type="InterPro" id="IPR016181">
    <property type="entry name" value="Acyl_CoA_acyltransferase"/>
</dbReference>
<accession>A0ABW4CIB6</accession>
<sequence>MLTFEPITQEYQLQQALTVYQANQAYFDLTQEVPTASSVRRDLATRPDGISATRKLFALIREGKEVRGVLDILHGYPDAKTDYIGLLLIAEHHQGWGTKVVQQLVADAQKRGVQVLTLAVLVNNPNARGFWQAMAFTAFGDATAQINGRPFAVQLMRREL</sequence>
<dbReference type="Proteomes" id="UP001597196">
    <property type="component" value="Unassembled WGS sequence"/>
</dbReference>
<keyword evidence="2" id="KW-0808">Transferase</keyword>
<dbReference type="RefSeq" id="WP_203627936.1">
    <property type="nucleotide sequence ID" value="NZ_BOLQ01000016.1"/>
</dbReference>
<keyword evidence="3" id="KW-1185">Reference proteome</keyword>
<proteinExistence type="predicted"/>